<keyword evidence="1" id="KW-0378">Hydrolase</keyword>
<reference evidence="3 4" key="1">
    <citation type="submission" date="2018-05" db="EMBL/GenBank/DDBJ databases">
        <title>Draft genome sequence of Scytalidium lignicola DSM 105466, a ubiquitous saprotrophic fungus.</title>
        <authorList>
            <person name="Buettner E."/>
            <person name="Gebauer A.M."/>
            <person name="Hofrichter M."/>
            <person name="Liers C."/>
            <person name="Kellner H."/>
        </authorList>
    </citation>
    <scope>NUCLEOTIDE SEQUENCE [LARGE SCALE GENOMIC DNA]</scope>
    <source>
        <strain evidence="3 4">DSM 105466</strain>
    </source>
</reference>
<accession>A0A3E2GYU5</accession>
<dbReference type="EMBL" id="NCSJ02000271">
    <property type="protein sequence ID" value="RFU26278.1"/>
    <property type="molecule type" value="Genomic_DNA"/>
</dbReference>
<dbReference type="InterPro" id="IPR013094">
    <property type="entry name" value="AB_hydrolase_3"/>
</dbReference>
<proteinExistence type="predicted"/>
<dbReference type="OMA" id="WVCENIA"/>
<dbReference type="SUPFAM" id="SSF53474">
    <property type="entry name" value="alpha/beta-Hydrolases"/>
    <property type="match status" value="1"/>
</dbReference>
<dbReference type="Gene3D" id="3.40.50.1820">
    <property type="entry name" value="alpha/beta hydrolase"/>
    <property type="match status" value="1"/>
</dbReference>
<comment type="caution">
    <text evidence="3">The sequence shown here is derived from an EMBL/GenBank/DDBJ whole genome shotgun (WGS) entry which is preliminary data.</text>
</comment>
<evidence type="ECO:0000256" key="1">
    <source>
        <dbReference type="ARBA" id="ARBA00022801"/>
    </source>
</evidence>
<dbReference type="InterPro" id="IPR050300">
    <property type="entry name" value="GDXG_lipolytic_enzyme"/>
</dbReference>
<evidence type="ECO:0000259" key="2">
    <source>
        <dbReference type="Pfam" id="PF07859"/>
    </source>
</evidence>
<evidence type="ECO:0000313" key="4">
    <source>
        <dbReference type="Proteomes" id="UP000258309"/>
    </source>
</evidence>
<sequence>MPDFSQYQGPVPEWEELMRTIDSVQAPAQTASPEALRATTNQARIRAAQTNLKLFGLLEKVKWQDYSIVTRDQQNIIARVYRSTNNVRSLLPVYLYFHGGGHLFGAVETEDASCARIVAAFPDPGIIVISINYRHTPEFQHPTQINDSWDSFEWLSNYILVLGGDRNQVVVGGISAGGGLAASIVLRANEKVQSGQSSCGLIIQGQILCSPWLVHPAANPWSRSSTSSFSQNQTAPILPWTALKLFSELLGPEASEDPYFNIALTSDEKVKGMPKASILVAGQDLLRDEALSYAQKLNANQVATKVHVFPGLPHGFRRYTELRSTDRWEELIVQSIQWSLSNDNRSSLEVELRH</sequence>
<dbReference type="Pfam" id="PF07859">
    <property type="entry name" value="Abhydrolase_3"/>
    <property type="match status" value="1"/>
</dbReference>
<dbReference type="InterPro" id="IPR029058">
    <property type="entry name" value="AB_hydrolase_fold"/>
</dbReference>
<gene>
    <name evidence="3" type="ORF">B7463_g10048</name>
</gene>
<organism evidence="3 4">
    <name type="scientific">Scytalidium lignicola</name>
    <name type="common">Hyphomycete</name>
    <dbReference type="NCBI Taxonomy" id="5539"/>
    <lineage>
        <taxon>Eukaryota</taxon>
        <taxon>Fungi</taxon>
        <taxon>Dikarya</taxon>
        <taxon>Ascomycota</taxon>
        <taxon>Pezizomycotina</taxon>
        <taxon>Leotiomycetes</taxon>
        <taxon>Leotiomycetes incertae sedis</taxon>
        <taxon>Scytalidium</taxon>
    </lineage>
</organism>
<dbReference type="OrthoDB" id="408631at2759"/>
<dbReference type="GO" id="GO:0016787">
    <property type="term" value="F:hydrolase activity"/>
    <property type="evidence" value="ECO:0007669"/>
    <property type="project" value="UniProtKB-KW"/>
</dbReference>
<name>A0A3E2GYU5_SCYLI</name>
<feature type="non-terminal residue" evidence="3">
    <location>
        <position position="354"/>
    </location>
</feature>
<protein>
    <recommendedName>
        <fullName evidence="2">Alpha/beta hydrolase fold-3 domain-containing protein</fullName>
    </recommendedName>
</protein>
<dbReference type="AlphaFoldDB" id="A0A3E2GYU5"/>
<dbReference type="PANTHER" id="PTHR48081">
    <property type="entry name" value="AB HYDROLASE SUPERFAMILY PROTEIN C4A8.06C"/>
    <property type="match status" value="1"/>
</dbReference>
<feature type="non-terminal residue" evidence="3">
    <location>
        <position position="1"/>
    </location>
</feature>
<evidence type="ECO:0000313" key="3">
    <source>
        <dbReference type="EMBL" id="RFU26278.1"/>
    </source>
</evidence>
<dbReference type="STRING" id="5539.A0A3E2GYU5"/>
<dbReference type="PANTHER" id="PTHR48081:SF8">
    <property type="entry name" value="ALPHA_BETA HYDROLASE FOLD-3 DOMAIN-CONTAINING PROTEIN-RELATED"/>
    <property type="match status" value="1"/>
</dbReference>
<keyword evidence="4" id="KW-1185">Reference proteome</keyword>
<feature type="domain" description="Alpha/beta hydrolase fold-3" evidence="2">
    <location>
        <begin position="95"/>
        <end position="316"/>
    </location>
</feature>
<dbReference type="Proteomes" id="UP000258309">
    <property type="component" value="Unassembled WGS sequence"/>
</dbReference>